<evidence type="ECO:0000256" key="9">
    <source>
        <dbReference type="RuleBase" id="RU003786"/>
    </source>
</evidence>
<reference evidence="11" key="1">
    <citation type="submission" date="2025-08" db="UniProtKB">
        <authorList>
            <consortium name="Ensembl"/>
        </authorList>
    </citation>
    <scope>IDENTIFICATION</scope>
</reference>
<dbReference type="PANTHER" id="PTHR11250">
    <property type="entry name" value="TACHYKININ"/>
    <property type="match status" value="1"/>
</dbReference>
<keyword evidence="6" id="KW-0732">Signal</keyword>
<evidence type="ECO:0000313" key="11">
    <source>
        <dbReference type="Ensembl" id="ENSAZOP00000000584.1"/>
    </source>
</evidence>
<name>A0A8B9TYT5_9AVES</name>
<dbReference type="Ensembl" id="ENSAZOT00000000627.1">
    <property type="protein sequence ID" value="ENSAZOP00000000584.1"/>
    <property type="gene ID" value="ENSAZOG00000000424.1"/>
</dbReference>
<evidence type="ECO:0000256" key="2">
    <source>
        <dbReference type="ARBA" id="ARBA00004613"/>
    </source>
</evidence>
<dbReference type="PROSITE" id="PS00267">
    <property type="entry name" value="TACHYKININ"/>
    <property type="match status" value="1"/>
</dbReference>
<accession>A0A8B9TYT5</accession>
<dbReference type="AlphaFoldDB" id="A0A8B9TYT5"/>
<evidence type="ECO:0000313" key="12">
    <source>
        <dbReference type="Proteomes" id="UP000694549"/>
    </source>
</evidence>
<protein>
    <recommendedName>
        <fullName evidence="10">Tachykinin domain-containing protein</fullName>
    </recommendedName>
</protein>
<keyword evidence="12" id="KW-1185">Reference proteome</keyword>
<evidence type="ECO:0000256" key="7">
    <source>
        <dbReference type="ARBA" id="ARBA00022815"/>
    </source>
</evidence>
<comment type="similarity">
    <text evidence="3 9">Belongs to the tachykinin family.</text>
</comment>
<evidence type="ECO:0000256" key="6">
    <source>
        <dbReference type="ARBA" id="ARBA00022729"/>
    </source>
</evidence>
<proteinExistence type="inferred from homology"/>
<dbReference type="GO" id="GO:0007218">
    <property type="term" value="P:neuropeptide signaling pathway"/>
    <property type="evidence" value="ECO:0007669"/>
    <property type="project" value="UniProtKB-KW"/>
</dbReference>
<evidence type="ECO:0000256" key="4">
    <source>
        <dbReference type="ARBA" id="ARBA00022525"/>
    </source>
</evidence>
<evidence type="ECO:0000256" key="1">
    <source>
        <dbReference type="ARBA" id="ARBA00003207"/>
    </source>
</evidence>
<keyword evidence="7" id="KW-0027">Amidation</keyword>
<dbReference type="GO" id="GO:0007217">
    <property type="term" value="P:tachykinin receptor signaling pathway"/>
    <property type="evidence" value="ECO:0007669"/>
    <property type="project" value="InterPro"/>
</dbReference>
<dbReference type="InterPro" id="IPR013055">
    <property type="entry name" value="Tachy_Neuro_lke_CS"/>
</dbReference>
<evidence type="ECO:0000256" key="3">
    <source>
        <dbReference type="ARBA" id="ARBA00007518"/>
    </source>
</evidence>
<dbReference type="PRINTS" id="PR01829">
    <property type="entry name" value="PROTACHYKNIN"/>
</dbReference>
<dbReference type="Proteomes" id="UP000694549">
    <property type="component" value="Unplaced"/>
</dbReference>
<dbReference type="PANTHER" id="PTHR11250:SF0">
    <property type="entry name" value="TACHYKININ PRECURSOR 1"/>
    <property type="match status" value="1"/>
</dbReference>
<comment type="subcellular location">
    <subcellularLocation>
        <location evidence="2 9">Secreted</location>
    </subcellularLocation>
</comment>
<dbReference type="InterPro" id="IPR008215">
    <property type="entry name" value="Tachykinin_dom"/>
</dbReference>
<organism evidence="11 12">
    <name type="scientific">Anas zonorhyncha</name>
    <name type="common">Eastern spot-billed duck</name>
    <dbReference type="NCBI Taxonomy" id="75864"/>
    <lineage>
        <taxon>Eukaryota</taxon>
        <taxon>Metazoa</taxon>
        <taxon>Chordata</taxon>
        <taxon>Craniata</taxon>
        <taxon>Vertebrata</taxon>
        <taxon>Euteleostomi</taxon>
        <taxon>Archelosauria</taxon>
        <taxon>Archosauria</taxon>
        <taxon>Dinosauria</taxon>
        <taxon>Saurischia</taxon>
        <taxon>Theropoda</taxon>
        <taxon>Coelurosauria</taxon>
        <taxon>Aves</taxon>
        <taxon>Neognathae</taxon>
        <taxon>Galloanserae</taxon>
        <taxon>Anseriformes</taxon>
        <taxon>Anatidae</taxon>
        <taxon>Anatinae</taxon>
        <taxon>Anas</taxon>
    </lineage>
</organism>
<evidence type="ECO:0000256" key="8">
    <source>
        <dbReference type="ARBA" id="ARBA00023320"/>
    </source>
</evidence>
<keyword evidence="8 9" id="KW-0527">Neuropeptide</keyword>
<reference evidence="11" key="2">
    <citation type="submission" date="2025-09" db="UniProtKB">
        <authorList>
            <consortium name="Ensembl"/>
        </authorList>
    </citation>
    <scope>IDENTIFICATION</scope>
</reference>
<sequence length="332" mass="35496">MRTERPPCRCHRCVSLGSLSVHPSVCPSVYPSVCPSVRLSLRPCAPGRVGLRWEGVCGAPCAPPLRAGWGVRGWLCVSLCPPAVCPAAPRGAKGAWVPPPACTSDPASLDAVWGLFFLGWGACRWVCVCPARRAGCPHTRLCACLGPVPPEGVCWGAGLYVRGVWGCRDASPGCGGFQGCTCEVPPGTPGPHPLPPQDVEAAMRLPLAFAVLLLASARALADEMGAPDDLSYWADWADGEQVKEELPLPLEHFLQRMARRPRPQQFFGLMGKRDAGYGQISHKRHKTDSFVGLMGKRSLNSGMYMTKSGTLLYSCLTLLPLCSPPLDGRSSL</sequence>
<dbReference type="SMART" id="SM00203">
    <property type="entry name" value="TK"/>
    <property type="match status" value="2"/>
</dbReference>
<comment type="function">
    <text evidence="1 9">Tachykinins are active peptides which excite neurons, evoke behavioral responses, are potent vasodilators and secretagogues, and contract (directly or indirectly) many smooth muscles.</text>
</comment>
<evidence type="ECO:0000259" key="10">
    <source>
        <dbReference type="SMART" id="SM00203"/>
    </source>
</evidence>
<dbReference type="Pfam" id="PF02202">
    <property type="entry name" value="Tachykinin"/>
    <property type="match status" value="1"/>
</dbReference>
<keyword evidence="4 9" id="KW-0964">Secreted</keyword>
<feature type="domain" description="Tachykinin" evidence="10">
    <location>
        <begin position="260"/>
        <end position="270"/>
    </location>
</feature>
<dbReference type="InterPro" id="IPR008216">
    <property type="entry name" value="Tachykinin_fam"/>
</dbReference>
<keyword evidence="5" id="KW-0165">Cleavage on pair of basic residues</keyword>
<feature type="domain" description="Tachykinin" evidence="10">
    <location>
        <begin position="284"/>
        <end position="294"/>
    </location>
</feature>
<evidence type="ECO:0000256" key="5">
    <source>
        <dbReference type="ARBA" id="ARBA00022685"/>
    </source>
</evidence>
<dbReference type="GO" id="GO:0005576">
    <property type="term" value="C:extracellular region"/>
    <property type="evidence" value="ECO:0007669"/>
    <property type="project" value="UniProtKB-SubCell"/>
</dbReference>